<keyword evidence="4 5" id="KW-0472">Membrane</keyword>
<feature type="transmembrane region" description="Helical" evidence="5">
    <location>
        <begin position="171"/>
        <end position="192"/>
    </location>
</feature>
<feature type="transmembrane region" description="Helical" evidence="5">
    <location>
        <begin position="269"/>
        <end position="288"/>
    </location>
</feature>
<evidence type="ECO:0000259" key="6">
    <source>
        <dbReference type="PROSITE" id="PS50850"/>
    </source>
</evidence>
<keyword evidence="3 5" id="KW-1133">Transmembrane helix</keyword>
<feature type="domain" description="Major facilitator superfamily (MFS) profile" evidence="6">
    <location>
        <begin position="10"/>
        <end position="411"/>
    </location>
</feature>
<dbReference type="GO" id="GO:0005886">
    <property type="term" value="C:plasma membrane"/>
    <property type="evidence" value="ECO:0007669"/>
    <property type="project" value="UniProtKB-SubCell"/>
</dbReference>
<reference evidence="7" key="1">
    <citation type="submission" date="2024-07" db="EMBL/GenBank/DDBJ databases">
        <authorList>
            <person name="fu j."/>
        </authorList>
    </citation>
    <scope>NUCLEOTIDE SEQUENCE</scope>
    <source>
        <strain evidence="7">P10A9</strain>
    </source>
</reference>
<dbReference type="Gene3D" id="1.20.1250.20">
    <property type="entry name" value="MFS general substrate transporter like domains"/>
    <property type="match status" value="2"/>
</dbReference>
<dbReference type="PANTHER" id="PTHR23514">
    <property type="entry name" value="BYPASS OF STOP CODON PROTEIN 6"/>
    <property type="match status" value="1"/>
</dbReference>
<sequence>MSTRIMSRDAVSVAALAIFIVFGTNGFIFASWAARIPSVTETLGLSTGQMGAVLLVGAIGSLVSLPLTGAVVDRIGLKATVRFGGTMAVVAGAVIASGLLIQSVWVVTVGMVLFGSGVAFWDVAQNIGGADVEHRLGRTIMPKLHAAFSGGAVLGALVGAGLSAAGVALPLHLFGIMVVVVVIIAVVPRYFLPHDAGHAPEAGGSPDQLAGAAIPVPEASGPKPNMLDAWRHPRTVLIGVVVLGATLTEGAGNDWISKGAVDGLGSSESAGAGLFAVFVGAMTLARWFGGRVIDRIGRVAALRISMVSAAIGLTTYSLAGTYWLSAVGAVLWGLGAALAFPMGMSAAADDPRKAAARVAVVSTIGYIAFLAGPPFLGFLGDQLGLRHALLVILVPILVALALAGVTRKEGAPAEVRG</sequence>
<protein>
    <submittedName>
        <fullName evidence="7">MFS transporter</fullName>
    </submittedName>
</protein>
<feature type="transmembrane region" description="Helical" evidence="5">
    <location>
        <begin position="236"/>
        <end position="257"/>
    </location>
</feature>
<feature type="transmembrane region" description="Helical" evidence="5">
    <location>
        <begin position="49"/>
        <end position="72"/>
    </location>
</feature>
<feature type="transmembrane region" description="Helical" evidence="5">
    <location>
        <begin position="388"/>
        <end position="406"/>
    </location>
</feature>
<proteinExistence type="predicted"/>
<dbReference type="KEGG" id="spue:AB5L97_19510"/>
<evidence type="ECO:0000256" key="3">
    <source>
        <dbReference type="ARBA" id="ARBA00022989"/>
    </source>
</evidence>
<feature type="transmembrane region" description="Helical" evidence="5">
    <location>
        <begin position="105"/>
        <end position="124"/>
    </location>
</feature>
<dbReference type="CDD" id="cd17393">
    <property type="entry name" value="MFS_MosC_like"/>
    <property type="match status" value="1"/>
</dbReference>
<evidence type="ECO:0000256" key="5">
    <source>
        <dbReference type="SAM" id="Phobius"/>
    </source>
</evidence>
<dbReference type="SUPFAM" id="SSF103473">
    <property type="entry name" value="MFS general substrate transporter"/>
    <property type="match status" value="1"/>
</dbReference>
<feature type="transmembrane region" description="Helical" evidence="5">
    <location>
        <begin position="354"/>
        <end position="376"/>
    </location>
</feature>
<dbReference type="GO" id="GO:0022857">
    <property type="term" value="F:transmembrane transporter activity"/>
    <property type="evidence" value="ECO:0007669"/>
    <property type="project" value="InterPro"/>
</dbReference>
<dbReference type="PROSITE" id="PS50850">
    <property type="entry name" value="MFS"/>
    <property type="match status" value="1"/>
</dbReference>
<feature type="transmembrane region" description="Helical" evidence="5">
    <location>
        <begin position="322"/>
        <end position="342"/>
    </location>
</feature>
<feature type="transmembrane region" description="Helical" evidence="5">
    <location>
        <begin position="144"/>
        <end position="165"/>
    </location>
</feature>
<dbReference type="AlphaFoldDB" id="A0AB39L369"/>
<gene>
    <name evidence="7" type="ORF">AB5L97_19510</name>
</gene>
<dbReference type="RefSeq" id="WP_369045950.1">
    <property type="nucleotide sequence ID" value="NZ_CP163302.1"/>
</dbReference>
<dbReference type="InterPro" id="IPR051788">
    <property type="entry name" value="MFS_Transporter"/>
</dbReference>
<feature type="transmembrane region" description="Helical" evidence="5">
    <location>
        <begin position="79"/>
        <end position="99"/>
    </location>
</feature>
<dbReference type="EMBL" id="CP163302">
    <property type="protein sequence ID" value="XDP45416.1"/>
    <property type="molecule type" value="Genomic_DNA"/>
</dbReference>
<comment type="subcellular location">
    <subcellularLocation>
        <location evidence="1">Cell membrane</location>
        <topology evidence="1">Multi-pass membrane protein</topology>
    </subcellularLocation>
</comment>
<accession>A0AB39L369</accession>
<evidence type="ECO:0000313" key="7">
    <source>
        <dbReference type="EMBL" id="XDP45416.1"/>
    </source>
</evidence>
<dbReference type="InterPro" id="IPR011701">
    <property type="entry name" value="MFS"/>
</dbReference>
<keyword evidence="2 5" id="KW-0812">Transmembrane</keyword>
<evidence type="ECO:0000256" key="2">
    <source>
        <dbReference type="ARBA" id="ARBA00022692"/>
    </source>
</evidence>
<organism evidence="7">
    <name type="scientific">Sinomonas puerhi</name>
    <dbReference type="NCBI Taxonomy" id="3238584"/>
    <lineage>
        <taxon>Bacteria</taxon>
        <taxon>Bacillati</taxon>
        <taxon>Actinomycetota</taxon>
        <taxon>Actinomycetes</taxon>
        <taxon>Micrococcales</taxon>
        <taxon>Micrococcaceae</taxon>
        <taxon>Sinomonas</taxon>
    </lineage>
</organism>
<evidence type="ECO:0000256" key="1">
    <source>
        <dbReference type="ARBA" id="ARBA00004651"/>
    </source>
</evidence>
<evidence type="ECO:0000256" key="4">
    <source>
        <dbReference type="ARBA" id="ARBA00023136"/>
    </source>
</evidence>
<dbReference type="InterPro" id="IPR020846">
    <property type="entry name" value="MFS_dom"/>
</dbReference>
<dbReference type="Pfam" id="PF07690">
    <property type="entry name" value="MFS_1"/>
    <property type="match status" value="1"/>
</dbReference>
<dbReference type="InterPro" id="IPR036259">
    <property type="entry name" value="MFS_trans_sf"/>
</dbReference>
<name>A0AB39L369_9MICC</name>
<dbReference type="PANTHER" id="PTHR23514:SF13">
    <property type="entry name" value="INNER MEMBRANE PROTEIN YBJJ"/>
    <property type="match status" value="1"/>
</dbReference>
<feature type="transmembrane region" description="Helical" evidence="5">
    <location>
        <begin position="300"/>
        <end position="316"/>
    </location>
</feature>